<evidence type="ECO:0000256" key="2">
    <source>
        <dbReference type="ARBA" id="ARBA00009904"/>
    </source>
</evidence>
<keyword evidence="5 8" id="KW-1133">Transmembrane helix</keyword>
<comment type="subcellular location">
    <subcellularLocation>
        <location evidence="1">Membrane</location>
        <topology evidence="1">Multi-pass membrane protein</topology>
    </subcellularLocation>
</comment>
<reference evidence="10" key="1">
    <citation type="submission" date="2016-10" db="EMBL/GenBank/DDBJ databases">
        <authorList>
            <person name="Varghese N."/>
            <person name="Submissions S."/>
        </authorList>
    </citation>
    <scope>NUCLEOTIDE SEQUENCE [LARGE SCALE GENOMIC DNA]</scope>
    <source>
        <strain evidence="10">ATCC 43811</strain>
    </source>
</reference>
<dbReference type="GO" id="GO:0046961">
    <property type="term" value="F:proton-transporting ATPase activity, rotational mechanism"/>
    <property type="evidence" value="ECO:0007669"/>
    <property type="project" value="InterPro"/>
</dbReference>
<name>A0A1I1DQ91_BREAD</name>
<keyword evidence="3" id="KW-0813">Transport</keyword>
<evidence type="ECO:0000256" key="3">
    <source>
        <dbReference type="ARBA" id="ARBA00022448"/>
    </source>
</evidence>
<organism evidence="9 10">
    <name type="scientific">Brevinema andersonii</name>
    <dbReference type="NCBI Taxonomy" id="34097"/>
    <lineage>
        <taxon>Bacteria</taxon>
        <taxon>Pseudomonadati</taxon>
        <taxon>Spirochaetota</taxon>
        <taxon>Spirochaetia</taxon>
        <taxon>Brevinematales</taxon>
        <taxon>Brevinemataceae</taxon>
        <taxon>Brevinema</taxon>
    </lineage>
</organism>
<accession>A0A1I1DQ91</accession>
<keyword evidence="6" id="KW-0406">Ion transport</keyword>
<keyword evidence="4 8" id="KW-0812">Transmembrane</keyword>
<dbReference type="Pfam" id="PF01496">
    <property type="entry name" value="V_ATPase_I"/>
    <property type="match status" value="1"/>
</dbReference>
<feature type="transmembrane region" description="Helical" evidence="8">
    <location>
        <begin position="506"/>
        <end position="526"/>
    </location>
</feature>
<feature type="transmembrane region" description="Helical" evidence="8">
    <location>
        <begin position="444"/>
        <end position="470"/>
    </location>
</feature>
<keyword evidence="10" id="KW-1185">Reference proteome</keyword>
<dbReference type="InterPro" id="IPR002490">
    <property type="entry name" value="V-ATPase_116kDa_su"/>
</dbReference>
<evidence type="ECO:0000313" key="10">
    <source>
        <dbReference type="Proteomes" id="UP000240042"/>
    </source>
</evidence>
<evidence type="ECO:0000256" key="7">
    <source>
        <dbReference type="ARBA" id="ARBA00023136"/>
    </source>
</evidence>
<evidence type="ECO:0000256" key="5">
    <source>
        <dbReference type="ARBA" id="ARBA00022989"/>
    </source>
</evidence>
<proteinExistence type="inferred from homology"/>
<feature type="transmembrane region" description="Helical" evidence="8">
    <location>
        <begin position="361"/>
        <end position="394"/>
    </location>
</feature>
<evidence type="ECO:0000256" key="1">
    <source>
        <dbReference type="ARBA" id="ARBA00004141"/>
    </source>
</evidence>
<dbReference type="RefSeq" id="WP_092318709.1">
    <property type="nucleotide sequence ID" value="NZ_FOKY01000003.1"/>
</dbReference>
<evidence type="ECO:0000256" key="6">
    <source>
        <dbReference type="ARBA" id="ARBA00023065"/>
    </source>
</evidence>
<evidence type="ECO:0000313" key="9">
    <source>
        <dbReference type="EMBL" id="SFB77004.1"/>
    </source>
</evidence>
<protein>
    <submittedName>
        <fullName evidence="9">V/A-type H+-transporting ATPase subunit I</fullName>
    </submittedName>
</protein>
<feature type="transmembrane region" description="Helical" evidence="8">
    <location>
        <begin position="482"/>
        <end position="500"/>
    </location>
</feature>
<dbReference type="EMBL" id="FOKY01000003">
    <property type="protein sequence ID" value="SFB77004.1"/>
    <property type="molecule type" value="Genomic_DNA"/>
</dbReference>
<evidence type="ECO:0000256" key="4">
    <source>
        <dbReference type="ARBA" id="ARBA00022692"/>
    </source>
</evidence>
<evidence type="ECO:0000256" key="8">
    <source>
        <dbReference type="SAM" id="Phobius"/>
    </source>
</evidence>
<gene>
    <name evidence="9" type="ORF">SAMN02745150_00717</name>
</gene>
<dbReference type="STRING" id="34097.SAMN02745150_00717"/>
<dbReference type="GO" id="GO:0007035">
    <property type="term" value="P:vacuolar acidification"/>
    <property type="evidence" value="ECO:0007669"/>
    <property type="project" value="TreeGrafter"/>
</dbReference>
<feature type="transmembrane region" description="Helical" evidence="8">
    <location>
        <begin position="592"/>
        <end position="614"/>
    </location>
</feature>
<comment type="similarity">
    <text evidence="2">Belongs to the V-ATPase 116 kDa subunit family.</text>
</comment>
<dbReference type="GO" id="GO:0051117">
    <property type="term" value="F:ATPase binding"/>
    <property type="evidence" value="ECO:0007669"/>
    <property type="project" value="TreeGrafter"/>
</dbReference>
<dbReference type="GO" id="GO:0033179">
    <property type="term" value="C:proton-transporting V-type ATPase, V0 domain"/>
    <property type="evidence" value="ECO:0007669"/>
    <property type="project" value="InterPro"/>
</dbReference>
<dbReference type="GO" id="GO:0016471">
    <property type="term" value="C:vacuolar proton-transporting V-type ATPase complex"/>
    <property type="evidence" value="ECO:0007669"/>
    <property type="project" value="TreeGrafter"/>
</dbReference>
<dbReference type="PANTHER" id="PTHR11629:SF63">
    <property type="entry name" value="V-TYPE PROTON ATPASE SUBUNIT A"/>
    <property type="match status" value="1"/>
</dbReference>
<dbReference type="Proteomes" id="UP000240042">
    <property type="component" value="Unassembled WGS sequence"/>
</dbReference>
<dbReference type="OrthoDB" id="9803814at2"/>
<dbReference type="PANTHER" id="PTHR11629">
    <property type="entry name" value="VACUOLAR PROTON ATPASES"/>
    <property type="match status" value="1"/>
</dbReference>
<feature type="transmembrane region" description="Helical" evidence="8">
    <location>
        <begin position="401"/>
        <end position="424"/>
    </location>
</feature>
<dbReference type="AlphaFoldDB" id="A0A1I1DQ91"/>
<sequence>MFTSQKMFLIDLLVLKKDENKVSQFVVESGIFEPSSLSFFVNDPEKWVKEQNSDKKKIITDYERYAIEIKNFFEKYASNRKNSTDLLHYKSQLSIPAIGDILRSDQNKVAYFQDKFMAVRKKKEEVAVKMAGLRMYNQSVRHAEQLKDPEELYSVLGVISIGNLELLKHEFARFNGEILTEGHINDSEIVFLAVSREHMHELNSLLEKVYFINYGLPDEFFGRGVVNMMELGLEFTILCDKELLLENECQKIAPEILQELRQIFYSISLYNKISEVNNSVRQAGHFVVFSGWIAAKEFKNFKIELEKLCGQKYEMHITNTDYFSTGTDVPTKLGNPRIFKPFETLVTLFGIPGYREIDPTLLVAILYVVMYGAMFGDVGQGLVLLSVGLIGLLFKKSAFRLIFSLMVWVGISATIFGFFYGSIFGYENIIPHLWLSPMHQTTTLLTYSVCFGIGVIILGYLLGIINAIKIKDWQMLIFSHKGIIAFVIYLMFLTVCYRIIKGETISLWLVISIIILSIFLGFERVWDVLFYGHGKLSEWWMGIFDMFEFYLSLLSNTISFVRIGAFALTHAALMLAIFALKDLASNPIVGNIILLLGNIFVIFFEGFIVGIQTLRLEYYEFFVRFFKGSGRLFKPINLNKDV</sequence>
<keyword evidence="7 8" id="KW-0472">Membrane</keyword>